<dbReference type="InterPro" id="IPR010982">
    <property type="entry name" value="Lambda_DNA-bd_dom_sf"/>
</dbReference>
<dbReference type="Gene3D" id="2.10.109.10">
    <property type="entry name" value="Umud Fragment, subunit A"/>
    <property type="match status" value="1"/>
</dbReference>
<dbReference type="CDD" id="cd06529">
    <property type="entry name" value="S24_LexA-like"/>
    <property type="match status" value="1"/>
</dbReference>
<keyword evidence="2" id="KW-0238">DNA-binding</keyword>
<dbReference type="Pfam" id="PF01381">
    <property type="entry name" value="HTH_3"/>
    <property type="match status" value="1"/>
</dbReference>
<sequence length="233" mass="25903">MGIFAMSSVSERILMRMKELNLQQVDLIEATGLSKGTVSKWISGVNTPSGKSITSLAKALKTSPEWILDGEGLKNLGGPVKEEDDKGFNNVRFNGKKLTRIPVLDFVQAGLWREVAYDGGEPKGYTLTTYENKDPSTIFSVTVEGMSMYPDFQPGDDIVIDASIAPQPGDYVVAQNGDYEVTFKKYRVVGFDEHGREVFELVPLNPDFPIHNSQKHPISIIGVVVQHHREFRK</sequence>
<dbReference type="SUPFAM" id="SSF47413">
    <property type="entry name" value="lambda repressor-like DNA-binding domains"/>
    <property type="match status" value="1"/>
</dbReference>
<feature type="domain" description="HTH cro/C1-type" evidence="4">
    <location>
        <begin position="13"/>
        <end position="67"/>
    </location>
</feature>
<dbReference type="GO" id="GO:0003677">
    <property type="term" value="F:DNA binding"/>
    <property type="evidence" value="ECO:0007669"/>
    <property type="project" value="UniProtKB-KW"/>
</dbReference>
<comment type="caution">
    <text evidence="5">The sequence shown here is derived from an EMBL/GenBank/DDBJ whole genome shotgun (WGS) entry which is preliminary data.</text>
</comment>
<dbReference type="InterPro" id="IPR001387">
    <property type="entry name" value="Cro/C1-type_HTH"/>
</dbReference>
<evidence type="ECO:0000259" key="4">
    <source>
        <dbReference type="PROSITE" id="PS50943"/>
    </source>
</evidence>
<evidence type="ECO:0000256" key="1">
    <source>
        <dbReference type="ARBA" id="ARBA00023015"/>
    </source>
</evidence>
<dbReference type="RefSeq" id="WP_139880536.1">
    <property type="nucleotide sequence ID" value="NZ_BKXI01000007.1"/>
</dbReference>
<keyword evidence="1" id="KW-0805">Transcription regulation</keyword>
<dbReference type="PANTHER" id="PTHR40661:SF3">
    <property type="entry name" value="FELS-1 PROPHAGE TRANSCRIPTIONAL REGULATOR"/>
    <property type="match status" value="1"/>
</dbReference>
<evidence type="ECO:0000256" key="2">
    <source>
        <dbReference type="ARBA" id="ARBA00023125"/>
    </source>
</evidence>
<reference evidence="5 6" key="1">
    <citation type="submission" date="2019-06" db="EMBL/GenBank/DDBJ databases">
        <title>Genome of Acinetobacter radioresistens APH1, a phenol degrading strain.</title>
        <authorList>
            <person name="Liu Y."/>
        </authorList>
    </citation>
    <scope>NUCLEOTIDE SEQUENCE [LARGE SCALE GENOMIC DNA]</scope>
    <source>
        <strain evidence="5 6">APH1</strain>
    </source>
</reference>
<protein>
    <submittedName>
        <fullName evidence="5">Helix-turn-helix domain-containing protein</fullName>
    </submittedName>
</protein>
<keyword evidence="3" id="KW-0804">Transcription</keyword>
<dbReference type="PANTHER" id="PTHR40661">
    <property type="match status" value="1"/>
</dbReference>
<dbReference type="AlphaFoldDB" id="A0A8H2K0X7"/>
<dbReference type="Proteomes" id="UP000314285">
    <property type="component" value="Unassembled WGS sequence"/>
</dbReference>
<dbReference type="PROSITE" id="PS50943">
    <property type="entry name" value="HTH_CROC1"/>
    <property type="match status" value="1"/>
</dbReference>
<dbReference type="SUPFAM" id="SSF51306">
    <property type="entry name" value="LexA/Signal peptidase"/>
    <property type="match status" value="1"/>
</dbReference>
<proteinExistence type="predicted"/>
<name>A0A8H2K0X7_ACIRA</name>
<dbReference type="CDD" id="cd00093">
    <property type="entry name" value="HTH_XRE"/>
    <property type="match status" value="1"/>
</dbReference>
<dbReference type="EMBL" id="VFBM01000002">
    <property type="protein sequence ID" value="TNX93649.1"/>
    <property type="molecule type" value="Genomic_DNA"/>
</dbReference>
<gene>
    <name evidence="5" type="ORF">FHY67_04215</name>
</gene>
<accession>A0A8H2K0X7</accession>
<organism evidence="5 6">
    <name type="scientific">Acinetobacter radioresistens</name>
    <dbReference type="NCBI Taxonomy" id="40216"/>
    <lineage>
        <taxon>Bacteria</taxon>
        <taxon>Pseudomonadati</taxon>
        <taxon>Pseudomonadota</taxon>
        <taxon>Gammaproteobacteria</taxon>
        <taxon>Moraxellales</taxon>
        <taxon>Moraxellaceae</taxon>
        <taxon>Acinetobacter</taxon>
    </lineage>
</organism>
<dbReference type="InterPro" id="IPR039418">
    <property type="entry name" value="LexA-like"/>
</dbReference>
<dbReference type="SMART" id="SM00530">
    <property type="entry name" value="HTH_XRE"/>
    <property type="match status" value="1"/>
</dbReference>
<dbReference type="Gene3D" id="1.10.260.40">
    <property type="entry name" value="lambda repressor-like DNA-binding domains"/>
    <property type="match status" value="1"/>
</dbReference>
<dbReference type="Pfam" id="PF00717">
    <property type="entry name" value="Peptidase_S24"/>
    <property type="match status" value="1"/>
</dbReference>
<evidence type="ECO:0000256" key="3">
    <source>
        <dbReference type="ARBA" id="ARBA00023163"/>
    </source>
</evidence>
<dbReference type="InterPro" id="IPR015927">
    <property type="entry name" value="Peptidase_S24_S26A/B/C"/>
</dbReference>
<dbReference type="InterPro" id="IPR036286">
    <property type="entry name" value="LexA/Signal_pep-like_sf"/>
</dbReference>
<evidence type="ECO:0000313" key="5">
    <source>
        <dbReference type="EMBL" id="TNX93649.1"/>
    </source>
</evidence>
<evidence type="ECO:0000313" key="6">
    <source>
        <dbReference type="Proteomes" id="UP000314285"/>
    </source>
</evidence>